<protein>
    <submittedName>
        <fullName evidence="1">Jg13847 protein</fullName>
    </submittedName>
</protein>
<dbReference type="EMBL" id="CAKXAJ010026031">
    <property type="protein sequence ID" value="CAH2252017.1"/>
    <property type="molecule type" value="Genomic_DNA"/>
</dbReference>
<organism evidence="1 2">
    <name type="scientific">Pararge aegeria aegeria</name>
    <dbReference type="NCBI Taxonomy" id="348720"/>
    <lineage>
        <taxon>Eukaryota</taxon>
        <taxon>Metazoa</taxon>
        <taxon>Ecdysozoa</taxon>
        <taxon>Arthropoda</taxon>
        <taxon>Hexapoda</taxon>
        <taxon>Insecta</taxon>
        <taxon>Pterygota</taxon>
        <taxon>Neoptera</taxon>
        <taxon>Endopterygota</taxon>
        <taxon>Lepidoptera</taxon>
        <taxon>Glossata</taxon>
        <taxon>Ditrysia</taxon>
        <taxon>Papilionoidea</taxon>
        <taxon>Nymphalidae</taxon>
        <taxon>Satyrinae</taxon>
        <taxon>Satyrini</taxon>
        <taxon>Parargina</taxon>
        <taxon>Pararge</taxon>
    </lineage>
</organism>
<accession>A0A8S4S9C7</accession>
<dbReference type="Proteomes" id="UP000838756">
    <property type="component" value="Unassembled WGS sequence"/>
</dbReference>
<keyword evidence="2" id="KW-1185">Reference proteome</keyword>
<evidence type="ECO:0000313" key="2">
    <source>
        <dbReference type="Proteomes" id="UP000838756"/>
    </source>
</evidence>
<gene>
    <name evidence="1" type="primary">jg13847</name>
    <name evidence="1" type="ORF">PAEG_LOCUS22352</name>
</gene>
<sequence length="99" mass="10944">MKLILFPVEPTGQPYVMILSHLESLHMAAHFQYDGFSKKELIIKSVFRCNGTGTELLSWHAQWRALQLAPAVLSTAVRTMVPSSTLSKGIEACSLELGN</sequence>
<reference evidence="1" key="1">
    <citation type="submission" date="2022-03" db="EMBL/GenBank/DDBJ databases">
        <authorList>
            <person name="Lindestad O."/>
        </authorList>
    </citation>
    <scope>NUCLEOTIDE SEQUENCE</scope>
</reference>
<dbReference type="AlphaFoldDB" id="A0A8S4S9C7"/>
<comment type="caution">
    <text evidence="1">The sequence shown here is derived from an EMBL/GenBank/DDBJ whole genome shotgun (WGS) entry which is preliminary data.</text>
</comment>
<evidence type="ECO:0000313" key="1">
    <source>
        <dbReference type="EMBL" id="CAH2252017.1"/>
    </source>
</evidence>
<name>A0A8S4S9C7_9NEOP</name>
<proteinExistence type="predicted"/>